<dbReference type="CDD" id="cd01465">
    <property type="entry name" value="vWA_subgroup"/>
    <property type="match status" value="1"/>
</dbReference>
<dbReference type="OrthoDB" id="9805121at2"/>
<evidence type="ECO:0000313" key="4">
    <source>
        <dbReference type="Proteomes" id="UP000078389"/>
    </source>
</evidence>
<dbReference type="SUPFAM" id="SSF53300">
    <property type="entry name" value="vWA-like"/>
    <property type="match status" value="1"/>
</dbReference>
<dbReference type="RefSeq" id="WP_067455501.1">
    <property type="nucleotide sequence ID" value="NZ_LVVY01000082.1"/>
</dbReference>
<evidence type="ECO:0000259" key="2">
    <source>
        <dbReference type="PROSITE" id="PS50234"/>
    </source>
</evidence>
<sequence length="664" mass="70126">MNHDTDPFESLKAVPPAPRPEARARALAAARNAFDAEQAKKSAAAPKGKNPGGRLMSIFASFRRISIMDMRLPIGTAALALLVLPLGVQLYTSTALTPESARPVQQPAMRADADGEVAVAPEGLQATPRPSPAPAAEMAEDMVMAESAPAIAPAPPASILNRAKQADGMALPIGGAGPQGMVMPSPGRMAEPSGDSFAGFDEQRLKVAAEEPVSTFSLDVDTASYAYTRRMLEDGYLPDRDAVRIEELINYFPYDYPPAESADTPFQPDVKVFPTPWNEKTQILQIGIKGFEPVLADTRSNLVFLIDTSGSMDEPDKLPLLKRAFGLLLDQLSGNDTVSIVTYAGSAGIALEPTSADNKARIMAALDQLYAGGSTAGAEGIELAYSLAEQGKIEGGTNRVILATDGDFNVGIDDPEKLKHFISDKRRTGIGLSVLGFGRGNLDDATMQALAQNGNGNASYIANFAEARKVLVEEIGGTLHTIAGDVKVQVEFNPARIAEYRLIGYESRALNREDFNNDAVDAGEVGAGTSVTALYEITPAGAGQVDPLRYGTASAPAGGDELAFLKLRYKLPGSDVSQLLEVPVTPEVVYDDIADAGMDAQFAAAVAAFGQKLKSSAYGTAMDWAEIRALAQAGRGADEGGYRAEFIRLLDMAALLKPDGSASR</sequence>
<dbReference type="Pfam" id="PF00092">
    <property type="entry name" value="VWA"/>
    <property type="match status" value="1"/>
</dbReference>
<dbReference type="AlphaFoldDB" id="A0A178HZW0"/>
<dbReference type="Proteomes" id="UP000078389">
    <property type="component" value="Unassembled WGS sequence"/>
</dbReference>
<comment type="caution">
    <text evidence="3">The sequence shown here is derived from an EMBL/GenBank/DDBJ whole genome shotgun (WGS) entry which is preliminary data.</text>
</comment>
<dbReference type="InterPro" id="IPR051266">
    <property type="entry name" value="CLCR"/>
</dbReference>
<accession>A0A178HZW0</accession>
<dbReference type="Pfam" id="PF12034">
    <property type="entry name" value="YfbK_C"/>
    <property type="match status" value="1"/>
</dbReference>
<evidence type="ECO:0000313" key="3">
    <source>
        <dbReference type="EMBL" id="OAM77488.1"/>
    </source>
</evidence>
<dbReference type="SMART" id="SM00327">
    <property type="entry name" value="VWA"/>
    <property type="match status" value="1"/>
</dbReference>
<gene>
    <name evidence="3" type="ORF">A3840_09660</name>
</gene>
<keyword evidence="4" id="KW-1185">Reference proteome</keyword>
<dbReference type="Pfam" id="PF12450">
    <property type="entry name" value="vWF_A"/>
    <property type="match status" value="1"/>
</dbReference>
<dbReference type="STRING" id="1770058.A3840_09660"/>
<dbReference type="PROSITE" id="PS50234">
    <property type="entry name" value="VWFA"/>
    <property type="match status" value="1"/>
</dbReference>
<proteinExistence type="predicted"/>
<feature type="region of interest" description="Disordered" evidence="1">
    <location>
        <begin position="1"/>
        <end position="26"/>
    </location>
</feature>
<organism evidence="3 4">
    <name type="scientific">Devosia elaeis</name>
    <dbReference type="NCBI Taxonomy" id="1770058"/>
    <lineage>
        <taxon>Bacteria</taxon>
        <taxon>Pseudomonadati</taxon>
        <taxon>Pseudomonadota</taxon>
        <taxon>Alphaproteobacteria</taxon>
        <taxon>Hyphomicrobiales</taxon>
        <taxon>Devosiaceae</taxon>
        <taxon>Devosia</taxon>
    </lineage>
</organism>
<protein>
    <recommendedName>
        <fullName evidence="2">VWFA domain-containing protein</fullName>
    </recommendedName>
</protein>
<dbReference type="PANTHER" id="PTHR10579">
    <property type="entry name" value="CALCIUM-ACTIVATED CHLORIDE CHANNEL REGULATOR"/>
    <property type="match status" value="1"/>
</dbReference>
<name>A0A178HZW0_9HYPH</name>
<dbReference type="InterPro" id="IPR022156">
    <property type="entry name" value="Uncharacterised_YfbK_N"/>
</dbReference>
<dbReference type="InterPro" id="IPR036465">
    <property type="entry name" value="vWFA_dom_sf"/>
</dbReference>
<feature type="domain" description="VWFA" evidence="2">
    <location>
        <begin position="301"/>
        <end position="475"/>
    </location>
</feature>
<dbReference type="InterPro" id="IPR021908">
    <property type="entry name" value="YfbK_C"/>
</dbReference>
<reference evidence="3 4" key="1">
    <citation type="submission" date="2016-03" db="EMBL/GenBank/DDBJ databases">
        <title>Genome sequencing of Devosia sp. S37.</title>
        <authorList>
            <person name="Mohd Nor M."/>
        </authorList>
    </citation>
    <scope>NUCLEOTIDE SEQUENCE [LARGE SCALE GENOMIC DNA]</scope>
    <source>
        <strain evidence="3 4">S37</strain>
    </source>
</reference>
<dbReference type="InterPro" id="IPR002035">
    <property type="entry name" value="VWF_A"/>
</dbReference>
<dbReference type="Gene3D" id="3.40.50.410">
    <property type="entry name" value="von Willebrand factor, type A domain"/>
    <property type="match status" value="1"/>
</dbReference>
<dbReference type="EMBL" id="LVVY01000082">
    <property type="protein sequence ID" value="OAM77488.1"/>
    <property type="molecule type" value="Genomic_DNA"/>
</dbReference>
<dbReference type="PANTHER" id="PTHR10579:SF43">
    <property type="entry name" value="ZINC FINGER (C3HC4-TYPE RING FINGER) FAMILY PROTEIN"/>
    <property type="match status" value="1"/>
</dbReference>
<evidence type="ECO:0000256" key="1">
    <source>
        <dbReference type="SAM" id="MobiDB-lite"/>
    </source>
</evidence>